<evidence type="ECO:0000313" key="2">
    <source>
        <dbReference type="EMBL" id="MDO7845083.1"/>
    </source>
</evidence>
<dbReference type="PANTHER" id="PTHR43102:SF2">
    <property type="entry name" value="GAF DOMAIN-CONTAINING PROTEIN"/>
    <property type="match status" value="1"/>
</dbReference>
<proteinExistence type="predicted"/>
<dbReference type="InterPro" id="IPR029016">
    <property type="entry name" value="GAF-like_dom_sf"/>
</dbReference>
<evidence type="ECO:0000259" key="1">
    <source>
        <dbReference type="SMART" id="SM00065"/>
    </source>
</evidence>
<accession>A0ABT9A5G4</accession>
<organism evidence="2 3">
    <name type="scientific">Hymenobacter mellowenesis</name>
    <dbReference type="NCBI Taxonomy" id="3063995"/>
    <lineage>
        <taxon>Bacteria</taxon>
        <taxon>Pseudomonadati</taxon>
        <taxon>Bacteroidota</taxon>
        <taxon>Cytophagia</taxon>
        <taxon>Cytophagales</taxon>
        <taxon>Hymenobacteraceae</taxon>
        <taxon>Hymenobacter</taxon>
    </lineage>
</organism>
<evidence type="ECO:0000313" key="3">
    <source>
        <dbReference type="Proteomes" id="UP001167796"/>
    </source>
</evidence>
<dbReference type="RefSeq" id="WP_305009760.1">
    <property type="nucleotide sequence ID" value="NZ_JAUQSX010000001.1"/>
</dbReference>
<sequence length="239" mass="26337">MSYSHLEPPNEQARLLIIRKYHVPTAFQEPIFQELTTLAAHIFGLPVAFLSLVDGAQVDFPATHGVPDLRVLPREAALCSMAVHQHATVVLNDISQGSDSPHWQTAQRFRMEFYAGAPLLIEQHYAVGVMCLSDNQSRAFTSQEEAVLNELAAIASQAITTRWQYVTEAAGAPRWPAVQQLAIEDINLLRALIRRLRAQFADAALHVVQRRLVNLRETVAGLSALLPSASIPVRPPLGA</sequence>
<name>A0ABT9A5G4_9BACT</name>
<dbReference type="SUPFAM" id="SSF55781">
    <property type="entry name" value="GAF domain-like"/>
    <property type="match status" value="1"/>
</dbReference>
<keyword evidence="3" id="KW-1185">Reference proteome</keyword>
<reference evidence="2" key="1">
    <citation type="submission" date="2023-07" db="EMBL/GenBank/DDBJ databases">
        <authorList>
            <person name="Kim M.K."/>
        </authorList>
    </citation>
    <scope>NUCLEOTIDE SEQUENCE</scope>
    <source>
        <strain evidence="2">M29</strain>
    </source>
</reference>
<feature type="domain" description="GAF" evidence="1">
    <location>
        <begin position="29"/>
        <end position="169"/>
    </location>
</feature>
<dbReference type="InterPro" id="IPR003018">
    <property type="entry name" value="GAF"/>
</dbReference>
<gene>
    <name evidence="2" type="ORF">Q5H92_01850</name>
</gene>
<comment type="caution">
    <text evidence="2">The sequence shown here is derived from an EMBL/GenBank/DDBJ whole genome shotgun (WGS) entry which is preliminary data.</text>
</comment>
<dbReference type="SMART" id="SM00065">
    <property type="entry name" value="GAF"/>
    <property type="match status" value="1"/>
</dbReference>
<dbReference type="Pfam" id="PF01590">
    <property type="entry name" value="GAF"/>
    <property type="match status" value="1"/>
</dbReference>
<dbReference type="Gene3D" id="3.30.450.40">
    <property type="match status" value="1"/>
</dbReference>
<protein>
    <submittedName>
        <fullName evidence="2">GAF domain-containing protein</fullName>
    </submittedName>
</protein>
<dbReference type="PANTHER" id="PTHR43102">
    <property type="entry name" value="SLR1143 PROTEIN"/>
    <property type="match status" value="1"/>
</dbReference>
<dbReference type="Proteomes" id="UP001167796">
    <property type="component" value="Unassembled WGS sequence"/>
</dbReference>
<dbReference type="EMBL" id="JAUQSX010000001">
    <property type="protein sequence ID" value="MDO7845083.1"/>
    <property type="molecule type" value="Genomic_DNA"/>
</dbReference>